<keyword evidence="1" id="KW-0732">Signal</keyword>
<gene>
    <name evidence="3" type="ORF">QQ055_06445</name>
</gene>
<dbReference type="Pfam" id="PF19647">
    <property type="entry name" value="Septknot"/>
    <property type="match status" value="1"/>
</dbReference>
<comment type="caution">
    <text evidence="3">The sequence shown here is derived from an EMBL/GenBank/DDBJ whole genome shotgun (WGS) entry which is preliminary data.</text>
</comment>
<keyword evidence="4" id="KW-1185">Reference proteome</keyword>
<protein>
    <recommendedName>
        <fullName evidence="2">7(1) septoil knot domain-containing protein</fullName>
    </recommendedName>
</protein>
<feature type="signal peptide" evidence="1">
    <location>
        <begin position="1"/>
        <end position="20"/>
    </location>
</feature>
<accession>A0ABT7LZ84</accession>
<evidence type="ECO:0000313" key="4">
    <source>
        <dbReference type="Proteomes" id="UP001230986"/>
    </source>
</evidence>
<feature type="chain" id="PRO_5046076761" description="7(1) septoil knot domain-containing protein" evidence="1">
    <location>
        <begin position="21"/>
        <end position="113"/>
    </location>
</feature>
<name>A0ABT7LZ84_9CYAN</name>
<dbReference type="InterPro" id="IPR046148">
    <property type="entry name" value="Septknot"/>
</dbReference>
<organism evidence="3 4">
    <name type="scientific">Geitlerinema calcuttense NRMC-F 0142</name>
    <dbReference type="NCBI Taxonomy" id="2922238"/>
    <lineage>
        <taxon>Bacteria</taxon>
        <taxon>Bacillati</taxon>
        <taxon>Cyanobacteriota</taxon>
        <taxon>Cyanophyceae</taxon>
        <taxon>Geitlerinematales</taxon>
        <taxon>Geitlerinemataceae</taxon>
        <taxon>Geitlerinema</taxon>
    </lineage>
</organism>
<reference evidence="3 4" key="1">
    <citation type="submission" date="2023-06" db="EMBL/GenBank/DDBJ databases">
        <title>Whole genome sequence of Oscillatoria calcuttensis NRMC-F 0142.</title>
        <authorList>
            <person name="Shakena Fathima T."/>
            <person name="Muralitharan G."/>
            <person name="Thajuddin N."/>
        </authorList>
    </citation>
    <scope>NUCLEOTIDE SEQUENCE [LARGE SCALE GENOMIC DNA]</scope>
    <source>
        <strain evidence="3 4">NRMC-F 0142</strain>
    </source>
</reference>
<dbReference type="EMBL" id="JASVEJ010000024">
    <property type="protein sequence ID" value="MDL5057104.1"/>
    <property type="molecule type" value="Genomic_DNA"/>
</dbReference>
<feature type="domain" description="7(1) septoil knot" evidence="2">
    <location>
        <begin position="41"/>
        <end position="112"/>
    </location>
</feature>
<sequence>MMRFKLWFGLAIVVSSIAFSQPTSSHENPFDRENCTYKGRPLYGKVQKVERFADLKVQVVTAFPDLKVQQVNAFPDRCGQWQWVDAFPDFTVQTVDAFADLKIQYVNAFPGVP</sequence>
<dbReference type="Proteomes" id="UP001230986">
    <property type="component" value="Unassembled WGS sequence"/>
</dbReference>
<evidence type="ECO:0000313" key="3">
    <source>
        <dbReference type="EMBL" id="MDL5057104.1"/>
    </source>
</evidence>
<evidence type="ECO:0000259" key="2">
    <source>
        <dbReference type="Pfam" id="PF19647"/>
    </source>
</evidence>
<evidence type="ECO:0000256" key="1">
    <source>
        <dbReference type="SAM" id="SignalP"/>
    </source>
</evidence>
<proteinExistence type="predicted"/>